<evidence type="ECO:0000313" key="4">
    <source>
        <dbReference type="Proteomes" id="UP001150941"/>
    </source>
</evidence>
<proteinExistence type="predicted"/>
<dbReference type="GO" id="GO:0003700">
    <property type="term" value="F:DNA-binding transcription factor activity"/>
    <property type="evidence" value="ECO:0007669"/>
    <property type="project" value="TreeGrafter"/>
</dbReference>
<comment type="caution">
    <text evidence="3">The sequence shown here is derived from an EMBL/GenBank/DDBJ whole genome shotgun (WGS) entry which is preliminary data.</text>
</comment>
<organism evidence="3 4">
    <name type="scientific">Penicillium chermesinum</name>
    <dbReference type="NCBI Taxonomy" id="63820"/>
    <lineage>
        <taxon>Eukaryota</taxon>
        <taxon>Fungi</taxon>
        <taxon>Dikarya</taxon>
        <taxon>Ascomycota</taxon>
        <taxon>Pezizomycotina</taxon>
        <taxon>Eurotiomycetes</taxon>
        <taxon>Eurotiomycetidae</taxon>
        <taxon>Eurotiales</taxon>
        <taxon>Aspergillaceae</taxon>
        <taxon>Penicillium</taxon>
    </lineage>
</organism>
<dbReference type="RefSeq" id="XP_058328597.1">
    <property type="nucleotide sequence ID" value="XM_058475707.1"/>
</dbReference>
<reference evidence="3" key="2">
    <citation type="journal article" date="2023" name="IMA Fungus">
        <title>Comparative genomic study of the Penicillium genus elucidates a diverse pangenome and 15 lateral gene transfer events.</title>
        <authorList>
            <person name="Petersen C."/>
            <person name="Sorensen T."/>
            <person name="Nielsen M.R."/>
            <person name="Sondergaard T.E."/>
            <person name="Sorensen J.L."/>
            <person name="Fitzpatrick D.A."/>
            <person name="Frisvad J.C."/>
            <person name="Nielsen K.L."/>
        </authorList>
    </citation>
    <scope>NUCLEOTIDE SEQUENCE</scope>
    <source>
        <strain evidence="3">IBT 19713</strain>
    </source>
</reference>
<dbReference type="InterPro" id="IPR021858">
    <property type="entry name" value="Fun_TF"/>
</dbReference>
<dbReference type="AlphaFoldDB" id="A0A9W9TJL7"/>
<dbReference type="PANTHER" id="PTHR37534">
    <property type="entry name" value="TRANSCRIPTIONAL ACTIVATOR PROTEIN UGA3"/>
    <property type="match status" value="1"/>
</dbReference>
<sequence length="440" mass="49626">MELALAAPPCARLHRRCQWPPRASGSSHALVAPLERLRGDSTIRSLVSTPPQLSSSFQAFRFVSTDNPEVALQDIEVFRLFRHYMLHLATWYDLNDHCRHFGDRVPVMARRNPLLLSAILAFSAASICHSNDGGRRMVEKAEFYHLQSIRILLRVTSTIQDAISNGEMLAAICLLRSFEIISHNLTSQNHLQGCYSILASHSIQLQSESGLARAAFWNYLREDITMALIERRRLMIDLSDEHLPQELEFDDDYANHITVRLGQVINKCFSDDLHPFEISIYDALKHNLKTWYDRLPASFTPITMKASDSSPGSDTGFPFIGTLHGWHAAARQYYQTAMIILLVAKPNDQEASIRDKMTHMLTVAKELEDRASEICALALSSDSEAVWVNSFGPIAFCGCFLREQVKLNTIIEAVQDWGGRTGWPVSKIIRCLEDRGNATV</sequence>
<keyword evidence="2" id="KW-0539">Nucleus</keyword>
<accession>A0A9W9TJL7</accession>
<name>A0A9W9TJL7_9EURO</name>
<dbReference type="EMBL" id="JAPQKS010000005">
    <property type="protein sequence ID" value="KAJ5225186.1"/>
    <property type="molecule type" value="Genomic_DNA"/>
</dbReference>
<dbReference type="Proteomes" id="UP001150941">
    <property type="component" value="Unassembled WGS sequence"/>
</dbReference>
<dbReference type="Pfam" id="PF11951">
    <property type="entry name" value="Fungal_trans_2"/>
    <property type="match status" value="1"/>
</dbReference>
<comment type="subcellular location">
    <subcellularLocation>
        <location evidence="1">Nucleus</location>
    </subcellularLocation>
</comment>
<evidence type="ECO:0000313" key="3">
    <source>
        <dbReference type="EMBL" id="KAJ5225186.1"/>
    </source>
</evidence>
<dbReference type="GeneID" id="83203010"/>
<keyword evidence="4" id="KW-1185">Reference proteome</keyword>
<evidence type="ECO:0000256" key="2">
    <source>
        <dbReference type="ARBA" id="ARBA00023242"/>
    </source>
</evidence>
<dbReference type="OrthoDB" id="407832at2759"/>
<dbReference type="GO" id="GO:0045944">
    <property type="term" value="P:positive regulation of transcription by RNA polymerase II"/>
    <property type="evidence" value="ECO:0007669"/>
    <property type="project" value="TreeGrafter"/>
</dbReference>
<dbReference type="PANTHER" id="PTHR37534:SF25">
    <property type="entry name" value="ZN(II)2CYS6 TRANSCRIPTION FACTOR (EUROFUNG)"/>
    <property type="match status" value="1"/>
</dbReference>
<dbReference type="GO" id="GO:0000976">
    <property type="term" value="F:transcription cis-regulatory region binding"/>
    <property type="evidence" value="ECO:0007669"/>
    <property type="project" value="TreeGrafter"/>
</dbReference>
<gene>
    <name evidence="3" type="ORF">N7468_006411</name>
</gene>
<dbReference type="GO" id="GO:0005634">
    <property type="term" value="C:nucleus"/>
    <property type="evidence" value="ECO:0007669"/>
    <property type="project" value="UniProtKB-SubCell"/>
</dbReference>
<evidence type="ECO:0000256" key="1">
    <source>
        <dbReference type="ARBA" id="ARBA00004123"/>
    </source>
</evidence>
<protein>
    <submittedName>
        <fullName evidence="3">Uncharacterized protein</fullName>
    </submittedName>
</protein>
<reference evidence="3" key="1">
    <citation type="submission" date="2022-11" db="EMBL/GenBank/DDBJ databases">
        <authorList>
            <person name="Petersen C."/>
        </authorList>
    </citation>
    <scope>NUCLEOTIDE SEQUENCE</scope>
    <source>
        <strain evidence="3">IBT 19713</strain>
    </source>
</reference>